<reference evidence="2 3" key="1">
    <citation type="submission" date="2021-01" db="EMBL/GenBank/DDBJ databases">
        <title>Whole genome shotgun sequence of Microbispora siamensis NBRC 104113.</title>
        <authorList>
            <person name="Komaki H."/>
            <person name="Tamura T."/>
        </authorList>
    </citation>
    <scope>NUCLEOTIDE SEQUENCE [LARGE SCALE GENOMIC DNA]</scope>
    <source>
        <strain evidence="2 3">NBRC 104113</strain>
    </source>
</reference>
<proteinExistence type="predicted"/>
<dbReference type="Proteomes" id="UP000660454">
    <property type="component" value="Unassembled WGS sequence"/>
</dbReference>
<feature type="region of interest" description="Disordered" evidence="1">
    <location>
        <begin position="1"/>
        <end position="25"/>
    </location>
</feature>
<gene>
    <name evidence="2" type="ORF">Msi02_84520</name>
</gene>
<feature type="compositionally biased region" description="Polar residues" evidence="1">
    <location>
        <begin position="1"/>
        <end position="10"/>
    </location>
</feature>
<keyword evidence="3" id="KW-1185">Reference proteome</keyword>
<evidence type="ECO:0000313" key="3">
    <source>
        <dbReference type="Proteomes" id="UP000660454"/>
    </source>
</evidence>
<sequence>MTETGGTSTPVDMEGKGLRVPEPDRTVTRTKAMLGDGAVIVGVGSNFHRLRRRPPAADRP</sequence>
<name>A0ABQ4H1U2_9ACTN</name>
<feature type="compositionally biased region" description="Basic and acidic residues" evidence="1">
    <location>
        <begin position="13"/>
        <end position="25"/>
    </location>
</feature>
<evidence type="ECO:0000313" key="2">
    <source>
        <dbReference type="EMBL" id="GIH67635.1"/>
    </source>
</evidence>
<protein>
    <submittedName>
        <fullName evidence="2">Uncharacterized protein</fullName>
    </submittedName>
</protein>
<dbReference type="EMBL" id="BOOF01000087">
    <property type="protein sequence ID" value="GIH67635.1"/>
    <property type="molecule type" value="Genomic_DNA"/>
</dbReference>
<organism evidence="2 3">
    <name type="scientific">Microbispora siamensis</name>
    <dbReference type="NCBI Taxonomy" id="564413"/>
    <lineage>
        <taxon>Bacteria</taxon>
        <taxon>Bacillati</taxon>
        <taxon>Actinomycetota</taxon>
        <taxon>Actinomycetes</taxon>
        <taxon>Streptosporangiales</taxon>
        <taxon>Streptosporangiaceae</taxon>
        <taxon>Microbispora</taxon>
    </lineage>
</organism>
<accession>A0ABQ4H1U2</accession>
<evidence type="ECO:0000256" key="1">
    <source>
        <dbReference type="SAM" id="MobiDB-lite"/>
    </source>
</evidence>
<comment type="caution">
    <text evidence="2">The sequence shown here is derived from an EMBL/GenBank/DDBJ whole genome shotgun (WGS) entry which is preliminary data.</text>
</comment>